<dbReference type="PROSITE" id="PS51199">
    <property type="entry name" value="SF4_HELICASE"/>
    <property type="match status" value="1"/>
</dbReference>
<protein>
    <submittedName>
        <fullName evidence="2">Replicative DNA helicase</fullName>
        <ecNumber evidence="2">3.6.4.12</ecNumber>
    </submittedName>
</protein>
<name>A0A645GFA7_9ZZZZ</name>
<evidence type="ECO:0000313" key="2">
    <source>
        <dbReference type="EMBL" id="MPN25597.1"/>
    </source>
</evidence>
<dbReference type="Pfam" id="PF03796">
    <property type="entry name" value="DnaB_C"/>
    <property type="match status" value="1"/>
</dbReference>
<evidence type="ECO:0000259" key="1">
    <source>
        <dbReference type="PROSITE" id="PS51199"/>
    </source>
</evidence>
<dbReference type="GO" id="GO:0006260">
    <property type="term" value="P:DNA replication"/>
    <property type="evidence" value="ECO:0007669"/>
    <property type="project" value="InterPro"/>
</dbReference>
<accession>A0A645GFA7</accession>
<organism evidence="2">
    <name type="scientific">bioreactor metagenome</name>
    <dbReference type="NCBI Taxonomy" id="1076179"/>
    <lineage>
        <taxon>unclassified sequences</taxon>
        <taxon>metagenomes</taxon>
        <taxon>ecological metagenomes</taxon>
    </lineage>
</organism>
<dbReference type="GO" id="GO:0005524">
    <property type="term" value="F:ATP binding"/>
    <property type="evidence" value="ECO:0007669"/>
    <property type="project" value="InterPro"/>
</dbReference>
<feature type="domain" description="SF4 helicase" evidence="1">
    <location>
        <begin position="1"/>
        <end position="134"/>
    </location>
</feature>
<gene>
    <name evidence="2" type="primary">dnaC_55</name>
    <name evidence="2" type="ORF">SDC9_173009</name>
</gene>
<dbReference type="GO" id="GO:0016787">
    <property type="term" value="F:hydrolase activity"/>
    <property type="evidence" value="ECO:0007669"/>
    <property type="project" value="UniProtKB-KW"/>
</dbReference>
<comment type="caution">
    <text evidence="2">The sequence shown here is derived from an EMBL/GenBank/DDBJ whole genome shotgun (WGS) entry which is preliminary data.</text>
</comment>
<dbReference type="AlphaFoldDB" id="A0A645GFA7"/>
<sequence>MVVIDYLQLMQSSGGRKNDNRMQEISDMTRQLKLLARELDVPILLLCQLNRGPDTRTDHRPVISDLRESGSIEQDADMVILLYRPAAYLDTQEYEQGDNTSQIIVAKHRHGSTGVIKLLWQGEYTRFRSIAHEN</sequence>
<dbReference type="SUPFAM" id="SSF52540">
    <property type="entry name" value="P-loop containing nucleoside triphosphate hydrolases"/>
    <property type="match status" value="1"/>
</dbReference>
<dbReference type="InterPro" id="IPR007694">
    <property type="entry name" value="DNA_helicase_DnaB-like_C"/>
</dbReference>
<proteinExistence type="predicted"/>
<dbReference type="GO" id="GO:0005829">
    <property type="term" value="C:cytosol"/>
    <property type="evidence" value="ECO:0007669"/>
    <property type="project" value="TreeGrafter"/>
</dbReference>
<dbReference type="InterPro" id="IPR027417">
    <property type="entry name" value="P-loop_NTPase"/>
</dbReference>
<reference evidence="2" key="1">
    <citation type="submission" date="2019-08" db="EMBL/GenBank/DDBJ databases">
        <authorList>
            <person name="Kucharzyk K."/>
            <person name="Murdoch R.W."/>
            <person name="Higgins S."/>
            <person name="Loffler F."/>
        </authorList>
    </citation>
    <scope>NUCLEOTIDE SEQUENCE</scope>
</reference>
<keyword evidence="2" id="KW-0067">ATP-binding</keyword>
<dbReference type="Gene3D" id="3.40.50.300">
    <property type="entry name" value="P-loop containing nucleotide triphosphate hydrolases"/>
    <property type="match status" value="1"/>
</dbReference>
<dbReference type="PANTHER" id="PTHR30153">
    <property type="entry name" value="REPLICATIVE DNA HELICASE DNAB"/>
    <property type="match status" value="1"/>
</dbReference>
<keyword evidence="2" id="KW-0347">Helicase</keyword>
<dbReference type="EMBL" id="VSSQ01074834">
    <property type="protein sequence ID" value="MPN25597.1"/>
    <property type="molecule type" value="Genomic_DNA"/>
</dbReference>
<dbReference type="GO" id="GO:0003678">
    <property type="term" value="F:DNA helicase activity"/>
    <property type="evidence" value="ECO:0007669"/>
    <property type="project" value="UniProtKB-EC"/>
</dbReference>
<keyword evidence="2" id="KW-0547">Nucleotide-binding</keyword>
<keyword evidence="2" id="KW-0378">Hydrolase</keyword>
<dbReference type="PANTHER" id="PTHR30153:SF2">
    <property type="entry name" value="REPLICATIVE DNA HELICASE"/>
    <property type="match status" value="1"/>
</dbReference>
<dbReference type="EC" id="3.6.4.12" evidence="2"/>